<evidence type="ECO:0000313" key="2">
    <source>
        <dbReference type="EMBL" id="ATZ52955.1"/>
    </source>
</evidence>
<feature type="region of interest" description="Disordered" evidence="1">
    <location>
        <begin position="153"/>
        <end position="194"/>
    </location>
</feature>
<reference evidence="2 3" key="3">
    <citation type="journal article" date="2017" name="Mol. Plant Pathol.">
        <title>A gapless genome sequence of the fungus Botrytis cinerea.</title>
        <authorList>
            <person name="Van Kan J.A."/>
            <person name="Stassen J.H."/>
            <person name="Mosbach A."/>
            <person name="Van Der Lee T.A."/>
            <person name="Faino L."/>
            <person name="Farmer A.D."/>
            <person name="Papasotiriou D.G."/>
            <person name="Zhou S."/>
            <person name="Seidl M.F."/>
            <person name="Cottam E."/>
            <person name="Edel D."/>
            <person name="Hahn M."/>
            <person name="Schwartz D.C."/>
            <person name="Dietrich R.A."/>
            <person name="Widdison S."/>
            <person name="Scalliet G."/>
        </authorList>
    </citation>
    <scope>NUCLEOTIDE SEQUENCE [LARGE SCALE GENOMIC DNA]</scope>
    <source>
        <strain evidence="2 3">B05.10</strain>
    </source>
</reference>
<name>A0A384JQT7_BOTFB</name>
<evidence type="ECO:0000313" key="3">
    <source>
        <dbReference type="Proteomes" id="UP000001798"/>
    </source>
</evidence>
<reference evidence="2 3" key="1">
    <citation type="journal article" date="2011" name="PLoS Genet.">
        <title>Genomic analysis of the necrotrophic fungal pathogens Sclerotinia sclerotiorum and Botrytis cinerea.</title>
        <authorList>
            <person name="Amselem J."/>
            <person name="Cuomo C.A."/>
            <person name="van Kan J.A."/>
            <person name="Viaud M."/>
            <person name="Benito E.P."/>
            <person name="Couloux A."/>
            <person name="Coutinho P.M."/>
            <person name="de Vries R.P."/>
            <person name="Dyer P.S."/>
            <person name="Fillinger S."/>
            <person name="Fournier E."/>
            <person name="Gout L."/>
            <person name="Hahn M."/>
            <person name="Kohn L."/>
            <person name="Lapalu N."/>
            <person name="Plummer K.M."/>
            <person name="Pradier J.M."/>
            <person name="Quevillon E."/>
            <person name="Sharon A."/>
            <person name="Simon A."/>
            <person name="ten Have A."/>
            <person name="Tudzynski B."/>
            <person name="Tudzynski P."/>
            <person name="Wincker P."/>
            <person name="Andrew M."/>
            <person name="Anthouard V."/>
            <person name="Beever R.E."/>
            <person name="Beffa R."/>
            <person name="Benoit I."/>
            <person name="Bouzid O."/>
            <person name="Brault B."/>
            <person name="Chen Z."/>
            <person name="Choquer M."/>
            <person name="Collemare J."/>
            <person name="Cotton P."/>
            <person name="Danchin E.G."/>
            <person name="Da Silva C."/>
            <person name="Gautier A."/>
            <person name="Giraud C."/>
            <person name="Giraud T."/>
            <person name="Gonzalez C."/>
            <person name="Grossetete S."/>
            <person name="Guldener U."/>
            <person name="Henrissat B."/>
            <person name="Howlett B.J."/>
            <person name="Kodira C."/>
            <person name="Kretschmer M."/>
            <person name="Lappartient A."/>
            <person name="Leroch M."/>
            <person name="Levis C."/>
            <person name="Mauceli E."/>
            <person name="Neuveglise C."/>
            <person name="Oeser B."/>
            <person name="Pearson M."/>
            <person name="Poulain J."/>
            <person name="Poussereau N."/>
            <person name="Quesneville H."/>
            <person name="Rascle C."/>
            <person name="Schumacher J."/>
            <person name="Segurens B."/>
            <person name="Sexton A."/>
            <person name="Silva E."/>
            <person name="Sirven C."/>
            <person name="Soanes D.M."/>
            <person name="Talbot N.J."/>
            <person name="Templeton M."/>
            <person name="Yandava C."/>
            <person name="Yarden O."/>
            <person name="Zeng Q."/>
            <person name="Rollins J.A."/>
            <person name="Lebrun M.H."/>
            <person name="Dickman M."/>
        </authorList>
    </citation>
    <scope>NUCLEOTIDE SEQUENCE [LARGE SCALE GENOMIC DNA]</scope>
    <source>
        <strain evidence="2 3">B05.10</strain>
    </source>
</reference>
<sequence>MASVQVFDSGFGRSTIPLILQPGSFESRFNNDLSLINPNATLVTTQEPLPKLKPQKQMRLDLPIAVSTDKPAGYYLLIQRSRSLKKQPEPQVIRPLPESKGGPKFAFGCLPNKKPRAGPQYQISPARPQDGIEPPVKNLPLKSKFGYYPNYERPPGFVESSKQQSPRTVKFMADASPTAPKRNPRGRYPDYELS</sequence>
<evidence type="ECO:0000256" key="1">
    <source>
        <dbReference type="SAM" id="MobiDB-lite"/>
    </source>
</evidence>
<reference evidence="2 3" key="2">
    <citation type="journal article" date="2012" name="Eukaryot. Cell">
        <title>Genome update of Botrytis cinerea strains B05.10 and T4.</title>
        <authorList>
            <person name="Staats M."/>
            <person name="van Kan J.A."/>
        </authorList>
    </citation>
    <scope>NUCLEOTIDE SEQUENCE [LARGE SCALE GENOMIC DNA]</scope>
    <source>
        <strain evidence="2 3">B05.10</strain>
    </source>
</reference>
<accession>A0A384JQT7</accession>
<dbReference type="RefSeq" id="XP_024550520.1">
    <property type="nucleotide sequence ID" value="XM_024694728.1"/>
</dbReference>
<dbReference type="GeneID" id="5433594"/>
<protein>
    <submittedName>
        <fullName evidence="2">Uncharacterized protein</fullName>
    </submittedName>
</protein>
<dbReference type="KEGG" id="bfu:BCIN_08g05710"/>
<proteinExistence type="predicted"/>
<gene>
    <name evidence="2" type="ORF">BCIN_08g05710</name>
</gene>
<dbReference type="OrthoDB" id="3463373at2759"/>
<dbReference type="VEuPathDB" id="FungiDB:Bcin08g05710"/>
<dbReference type="Proteomes" id="UP000001798">
    <property type="component" value="Chromosome 8"/>
</dbReference>
<dbReference type="AlphaFoldDB" id="A0A384JQT7"/>
<keyword evidence="3" id="KW-1185">Reference proteome</keyword>
<dbReference type="EMBL" id="CP009812">
    <property type="protein sequence ID" value="ATZ52955.1"/>
    <property type="molecule type" value="Genomic_DNA"/>
</dbReference>
<organism evidence="2 3">
    <name type="scientific">Botryotinia fuckeliana (strain B05.10)</name>
    <name type="common">Noble rot fungus</name>
    <name type="synonym">Botrytis cinerea</name>
    <dbReference type="NCBI Taxonomy" id="332648"/>
    <lineage>
        <taxon>Eukaryota</taxon>
        <taxon>Fungi</taxon>
        <taxon>Dikarya</taxon>
        <taxon>Ascomycota</taxon>
        <taxon>Pezizomycotina</taxon>
        <taxon>Leotiomycetes</taxon>
        <taxon>Helotiales</taxon>
        <taxon>Sclerotiniaceae</taxon>
        <taxon>Botrytis</taxon>
    </lineage>
</organism>